<comment type="caution">
    <text evidence="2">The sequence shown here is derived from an EMBL/GenBank/DDBJ whole genome shotgun (WGS) entry which is preliminary data.</text>
</comment>
<dbReference type="GO" id="GO:0003677">
    <property type="term" value="F:DNA binding"/>
    <property type="evidence" value="ECO:0007669"/>
    <property type="project" value="InterPro"/>
</dbReference>
<gene>
    <name evidence="2" type="ORF">EKG39_05950</name>
</gene>
<accession>A0A431WD33</accession>
<proteinExistence type="predicted"/>
<dbReference type="InterPro" id="IPR000792">
    <property type="entry name" value="Tscrpt_reg_LuxR_C"/>
</dbReference>
<dbReference type="SMART" id="SM00421">
    <property type="entry name" value="HTH_LUXR"/>
    <property type="match status" value="1"/>
</dbReference>
<evidence type="ECO:0000313" key="3">
    <source>
        <dbReference type="Proteomes" id="UP000282060"/>
    </source>
</evidence>
<feature type="domain" description="HTH luxR-type" evidence="1">
    <location>
        <begin position="177"/>
        <end position="234"/>
    </location>
</feature>
<sequence>MTQVPLSAAMRALLQQGCKALQVDEICYCYDVQTPSDWGQKMGSDMHHIRKFTKRRRLYASSVKGLNLWRQKVQFLKNMEEVVGNLTSDSVFVWPQSRLPLGMKRYLESQDIEDIVTVSVSCPVSPQLAGRFNLILSRSEEVDELLERIGEVEGYLVRLQTQIALHHGAEINPLVDYNIVSPISAYILGHLANGLDREEISSQLSLTLRGVDYHLSVLKQTLNARNMAQLVHEAGKLRLL</sequence>
<name>A0A431WD33_9GAMM</name>
<organism evidence="2 3">
    <name type="scientific">Shewanella atlantica</name>
    <dbReference type="NCBI Taxonomy" id="271099"/>
    <lineage>
        <taxon>Bacteria</taxon>
        <taxon>Pseudomonadati</taxon>
        <taxon>Pseudomonadota</taxon>
        <taxon>Gammaproteobacteria</taxon>
        <taxon>Alteromonadales</taxon>
        <taxon>Shewanellaceae</taxon>
        <taxon>Shewanella</taxon>
    </lineage>
</organism>
<dbReference type="AlphaFoldDB" id="A0A431WD33"/>
<dbReference type="OrthoDB" id="6254362at2"/>
<dbReference type="InterPro" id="IPR016032">
    <property type="entry name" value="Sig_transdc_resp-reg_C-effctor"/>
</dbReference>
<dbReference type="SUPFAM" id="SSF46894">
    <property type="entry name" value="C-terminal effector domain of the bipartite response regulators"/>
    <property type="match status" value="1"/>
</dbReference>
<dbReference type="InterPro" id="IPR036388">
    <property type="entry name" value="WH-like_DNA-bd_sf"/>
</dbReference>
<evidence type="ECO:0000313" key="2">
    <source>
        <dbReference type="EMBL" id="RTR33289.1"/>
    </source>
</evidence>
<dbReference type="Pfam" id="PF00196">
    <property type="entry name" value="GerE"/>
    <property type="match status" value="1"/>
</dbReference>
<dbReference type="GO" id="GO:0006355">
    <property type="term" value="P:regulation of DNA-templated transcription"/>
    <property type="evidence" value="ECO:0007669"/>
    <property type="project" value="InterPro"/>
</dbReference>
<reference evidence="2 3" key="1">
    <citation type="submission" date="2018-12" db="EMBL/GenBank/DDBJ databases">
        <authorList>
            <person name="Yu L."/>
        </authorList>
    </citation>
    <scope>NUCLEOTIDE SEQUENCE [LARGE SCALE GENOMIC DNA]</scope>
    <source>
        <strain evidence="2 3">HAW-EB5</strain>
    </source>
</reference>
<protein>
    <recommendedName>
        <fullName evidence="1">HTH luxR-type domain-containing protein</fullName>
    </recommendedName>
</protein>
<keyword evidence="3" id="KW-1185">Reference proteome</keyword>
<dbReference type="EMBL" id="RXNV01000002">
    <property type="protein sequence ID" value="RTR33289.1"/>
    <property type="molecule type" value="Genomic_DNA"/>
</dbReference>
<evidence type="ECO:0000259" key="1">
    <source>
        <dbReference type="SMART" id="SM00421"/>
    </source>
</evidence>
<dbReference type="RefSeq" id="WP_126504845.1">
    <property type="nucleotide sequence ID" value="NZ_RXNV01000002.1"/>
</dbReference>
<dbReference type="Proteomes" id="UP000282060">
    <property type="component" value="Unassembled WGS sequence"/>
</dbReference>
<dbReference type="Gene3D" id="1.10.10.10">
    <property type="entry name" value="Winged helix-like DNA-binding domain superfamily/Winged helix DNA-binding domain"/>
    <property type="match status" value="1"/>
</dbReference>